<dbReference type="InterPro" id="IPR015940">
    <property type="entry name" value="UBA"/>
</dbReference>
<dbReference type="SUPFAM" id="SSF54236">
    <property type="entry name" value="Ubiquitin-like"/>
    <property type="match status" value="1"/>
</dbReference>
<dbReference type="SUPFAM" id="SSF101238">
    <property type="entry name" value="XPC-binding domain"/>
    <property type="match status" value="1"/>
</dbReference>
<dbReference type="PANTHER" id="PTHR10621:SF0">
    <property type="entry name" value="UV EXCISION REPAIR PROTEIN RAD23"/>
    <property type="match status" value="1"/>
</dbReference>
<dbReference type="NCBIfam" id="TIGR00601">
    <property type="entry name" value="rad23"/>
    <property type="match status" value="1"/>
</dbReference>
<dbReference type="InterPro" id="IPR000626">
    <property type="entry name" value="Ubiquitin-like_dom"/>
</dbReference>
<dbReference type="PRINTS" id="PR01839">
    <property type="entry name" value="RAD23PROTEIN"/>
</dbReference>
<feature type="region of interest" description="Disordered" evidence="6">
    <location>
        <begin position="197"/>
        <end position="244"/>
    </location>
</feature>
<dbReference type="GO" id="GO:0031593">
    <property type="term" value="F:polyubiquitin modification-dependent protein binding"/>
    <property type="evidence" value="ECO:0007669"/>
    <property type="project" value="UniProtKB-UniRule"/>
</dbReference>
<evidence type="ECO:0000256" key="1">
    <source>
        <dbReference type="ARBA" id="ARBA00022737"/>
    </source>
</evidence>
<dbReference type="EMBL" id="ML210237">
    <property type="protein sequence ID" value="TFK22576.1"/>
    <property type="molecule type" value="Genomic_DNA"/>
</dbReference>
<dbReference type="Pfam" id="PF00627">
    <property type="entry name" value="UBA"/>
    <property type="match status" value="2"/>
</dbReference>
<organism evidence="9 10">
    <name type="scientific">Coprinopsis marcescibilis</name>
    <name type="common">Agaric fungus</name>
    <name type="synonym">Psathyrella marcescibilis</name>
    <dbReference type="NCBI Taxonomy" id="230819"/>
    <lineage>
        <taxon>Eukaryota</taxon>
        <taxon>Fungi</taxon>
        <taxon>Dikarya</taxon>
        <taxon>Basidiomycota</taxon>
        <taxon>Agaricomycotina</taxon>
        <taxon>Agaricomycetes</taxon>
        <taxon>Agaricomycetidae</taxon>
        <taxon>Agaricales</taxon>
        <taxon>Agaricineae</taxon>
        <taxon>Psathyrellaceae</taxon>
        <taxon>Coprinopsis</taxon>
    </lineage>
</organism>
<comment type="similarity">
    <text evidence="5">Belongs to the RAD23 family.</text>
</comment>
<dbReference type="InterPro" id="IPR015360">
    <property type="entry name" value="XPC-bd"/>
</dbReference>
<dbReference type="CDD" id="cd14281">
    <property type="entry name" value="UBA2_Rad23_like"/>
    <property type="match status" value="1"/>
</dbReference>
<dbReference type="InterPro" id="IPR029071">
    <property type="entry name" value="Ubiquitin-like_domsf"/>
</dbReference>
<dbReference type="FunFam" id="3.10.20.90:FF:000254">
    <property type="entry name" value="UV excision repair protein Rad23"/>
    <property type="match status" value="1"/>
</dbReference>
<reference evidence="9 10" key="1">
    <citation type="journal article" date="2019" name="Nat. Ecol. Evol.">
        <title>Megaphylogeny resolves global patterns of mushroom evolution.</title>
        <authorList>
            <person name="Varga T."/>
            <person name="Krizsan K."/>
            <person name="Foldi C."/>
            <person name="Dima B."/>
            <person name="Sanchez-Garcia M."/>
            <person name="Sanchez-Ramirez S."/>
            <person name="Szollosi G.J."/>
            <person name="Szarkandi J.G."/>
            <person name="Papp V."/>
            <person name="Albert L."/>
            <person name="Andreopoulos W."/>
            <person name="Angelini C."/>
            <person name="Antonin V."/>
            <person name="Barry K.W."/>
            <person name="Bougher N.L."/>
            <person name="Buchanan P."/>
            <person name="Buyck B."/>
            <person name="Bense V."/>
            <person name="Catcheside P."/>
            <person name="Chovatia M."/>
            <person name="Cooper J."/>
            <person name="Damon W."/>
            <person name="Desjardin D."/>
            <person name="Finy P."/>
            <person name="Geml J."/>
            <person name="Haridas S."/>
            <person name="Hughes K."/>
            <person name="Justo A."/>
            <person name="Karasinski D."/>
            <person name="Kautmanova I."/>
            <person name="Kiss B."/>
            <person name="Kocsube S."/>
            <person name="Kotiranta H."/>
            <person name="LaButti K.M."/>
            <person name="Lechner B.E."/>
            <person name="Liimatainen K."/>
            <person name="Lipzen A."/>
            <person name="Lukacs Z."/>
            <person name="Mihaltcheva S."/>
            <person name="Morgado L.N."/>
            <person name="Niskanen T."/>
            <person name="Noordeloos M.E."/>
            <person name="Ohm R.A."/>
            <person name="Ortiz-Santana B."/>
            <person name="Ovrebo C."/>
            <person name="Racz N."/>
            <person name="Riley R."/>
            <person name="Savchenko A."/>
            <person name="Shiryaev A."/>
            <person name="Soop K."/>
            <person name="Spirin V."/>
            <person name="Szebenyi C."/>
            <person name="Tomsovsky M."/>
            <person name="Tulloss R.E."/>
            <person name="Uehling J."/>
            <person name="Grigoriev I.V."/>
            <person name="Vagvolgyi C."/>
            <person name="Papp T."/>
            <person name="Martin F.M."/>
            <person name="Miettinen O."/>
            <person name="Hibbett D.S."/>
            <person name="Nagy L.G."/>
        </authorList>
    </citation>
    <scope>NUCLEOTIDE SEQUENCE [LARGE SCALE GENOMIC DNA]</scope>
    <source>
        <strain evidence="9 10">CBS 121175</strain>
    </source>
</reference>
<evidence type="ECO:0000256" key="2">
    <source>
        <dbReference type="ARBA" id="ARBA00022763"/>
    </source>
</evidence>
<evidence type="ECO:0000256" key="5">
    <source>
        <dbReference type="RuleBase" id="RU367049"/>
    </source>
</evidence>
<evidence type="ECO:0000256" key="3">
    <source>
        <dbReference type="ARBA" id="ARBA00023204"/>
    </source>
</evidence>
<dbReference type="GO" id="GO:0043161">
    <property type="term" value="P:proteasome-mediated ubiquitin-dependent protein catabolic process"/>
    <property type="evidence" value="ECO:0007669"/>
    <property type="project" value="UniProtKB-UniRule"/>
</dbReference>
<dbReference type="Gene3D" id="1.10.10.540">
    <property type="entry name" value="XPC-binding domain"/>
    <property type="match status" value="1"/>
</dbReference>
<name>A0A5C3KQE6_COPMA</name>
<dbReference type="CDD" id="cd14280">
    <property type="entry name" value="UBA1_Rad23_like"/>
    <property type="match status" value="1"/>
</dbReference>
<evidence type="ECO:0000259" key="7">
    <source>
        <dbReference type="PROSITE" id="PS50030"/>
    </source>
</evidence>
<dbReference type="PROSITE" id="PS50030">
    <property type="entry name" value="UBA"/>
    <property type="match status" value="2"/>
</dbReference>
<dbReference type="GO" id="GO:0070628">
    <property type="term" value="F:proteasome binding"/>
    <property type="evidence" value="ECO:0007669"/>
    <property type="project" value="TreeGrafter"/>
</dbReference>
<keyword evidence="2 5" id="KW-0227">DNA damage</keyword>
<keyword evidence="10" id="KW-1185">Reference proteome</keyword>
<dbReference type="Proteomes" id="UP000307440">
    <property type="component" value="Unassembled WGS sequence"/>
</dbReference>
<dbReference type="GO" id="GO:0043130">
    <property type="term" value="F:ubiquitin binding"/>
    <property type="evidence" value="ECO:0007669"/>
    <property type="project" value="UniProtKB-UniRule"/>
</dbReference>
<dbReference type="PANTHER" id="PTHR10621">
    <property type="entry name" value="UV EXCISION REPAIR PROTEIN RAD23"/>
    <property type="match status" value="1"/>
</dbReference>
<proteinExistence type="inferred from homology"/>
<dbReference type="OrthoDB" id="419317at2759"/>
<dbReference type="SMART" id="SM00213">
    <property type="entry name" value="UBQ"/>
    <property type="match status" value="1"/>
</dbReference>
<keyword evidence="4 5" id="KW-0539">Nucleus</keyword>
<dbReference type="SUPFAM" id="SSF46934">
    <property type="entry name" value="UBA-like"/>
    <property type="match status" value="2"/>
</dbReference>
<dbReference type="GO" id="GO:0005654">
    <property type="term" value="C:nucleoplasm"/>
    <property type="evidence" value="ECO:0007669"/>
    <property type="project" value="TreeGrafter"/>
</dbReference>
<evidence type="ECO:0000259" key="8">
    <source>
        <dbReference type="PROSITE" id="PS50053"/>
    </source>
</evidence>
<dbReference type="FunFam" id="1.10.8.10:FF:000002">
    <property type="entry name" value="UV excision repair protein RAD23 homolog"/>
    <property type="match status" value="1"/>
</dbReference>
<dbReference type="Pfam" id="PF00240">
    <property type="entry name" value="ubiquitin"/>
    <property type="match status" value="1"/>
</dbReference>
<sequence length="365" mass="38217">MKITIKTTQQKVYQIDAELSDDIGTVKRKIEEAHGHAAATQKIIYSGKILTDDKTVESCGIKEKDFFVLMVAKARQTAPAPAPAVSVAPAVTPAPAPVAAPEPAPAAAPAAAAAAAAPTPEATPADAPAAPSSSDGFSAGSFLAGPALQNAITNLMEMGFPREQVTRAMRASFNNPDRAVDYLMNGIPAYLEQEANAPTAPAPGATPAEQPAASAPAAAPTGQPQNLFQQTQQGGGPALGPGRINIEALRNSPQIQELRQAMQSNPEQAQVLLHQLATANPQIAQMVQQDPSLLANLLGVEFGDEGGVPPGAHVIELNPEERAVVERLQALGFTQQQVLQAYLICDKNEELAANYLFEHILDDED</sequence>
<keyword evidence="5" id="KW-0963">Cytoplasm</keyword>
<keyword evidence="3 5" id="KW-0234">DNA repair</keyword>
<dbReference type="Pfam" id="PF09280">
    <property type="entry name" value="XPC-binding"/>
    <property type="match status" value="1"/>
</dbReference>
<evidence type="ECO:0000313" key="10">
    <source>
        <dbReference type="Proteomes" id="UP000307440"/>
    </source>
</evidence>
<dbReference type="GO" id="GO:0003684">
    <property type="term" value="F:damaged DNA binding"/>
    <property type="evidence" value="ECO:0007669"/>
    <property type="project" value="UniProtKB-UniRule"/>
</dbReference>
<evidence type="ECO:0000313" key="9">
    <source>
        <dbReference type="EMBL" id="TFK22576.1"/>
    </source>
</evidence>
<feature type="domain" description="Ubiquitin-like" evidence="8">
    <location>
        <begin position="1"/>
        <end position="76"/>
    </location>
</feature>
<dbReference type="PROSITE" id="PS50053">
    <property type="entry name" value="UBIQUITIN_2"/>
    <property type="match status" value="1"/>
</dbReference>
<dbReference type="STRING" id="230819.A0A5C3KQE6"/>
<dbReference type="GO" id="GO:0006289">
    <property type="term" value="P:nucleotide-excision repair"/>
    <property type="evidence" value="ECO:0007669"/>
    <property type="project" value="UniProtKB-UniRule"/>
</dbReference>
<feature type="compositionally biased region" description="Low complexity" evidence="6">
    <location>
        <begin position="197"/>
        <end position="224"/>
    </location>
</feature>
<dbReference type="InterPro" id="IPR009060">
    <property type="entry name" value="UBA-like_sf"/>
</dbReference>
<dbReference type="Gene3D" id="3.10.20.90">
    <property type="entry name" value="Phosphatidylinositol 3-kinase Catalytic Subunit, Chain A, domain 1"/>
    <property type="match status" value="1"/>
</dbReference>
<dbReference type="FunFam" id="1.10.8.10:FF:000003">
    <property type="entry name" value="UV excision repair protein RAD23 homolog"/>
    <property type="match status" value="1"/>
</dbReference>
<feature type="domain" description="UBA" evidence="7">
    <location>
        <begin position="146"/>
        <end position="186"/>
    </location>
</feature>
<dbReference type="Gene3D" id="1.10.8.10">
    <property type="entry name" value="DNA helicase RuvA subunit, C-terminal domain"/>
    <property type="match status" value="2"/>
</dbReference>
<dbReference type="AlphaFoldDB" id="A0A5C3KQE6"/>
<dbReference type="SMART" id="SM00165">
    <property type="entry name" value="UBA"/>
    <property type="match status" value="2"/>
</dbReference>
<protein>
    <recommendedName>
        <fullName evidence="5">UV excision repair protein RAD23</fullName>
    </recommendedName>
</protein>
<evidence type="ECO:0000256" key="6">
    <source>
        <dbReference type="SAM" id="MobiDB-lite"/>
    </source>
</evidence>
<keyword evidence="1" id="KW-0677">Repeat</keyword>
<comment type="subcellular location">
    <subcellularLocation>
        <location evidence="5">Nucleus</location>
    </subcellularLocation>
    <subcellularLocation>
        <location evidence="5">Cytoplasm</location>
    </subcellularLocation>
</comment>
<feature type="region of interest" description="Disordered" evidence="6">
    <location>
        <begin position="111"/>
        <end position="135"/>
    </location>
</feature>
<evidence type="ECO:0000256" key="4">
    <source>
        <dbReference type="ARBA" id="ARBA00023242"/>
    </source>
</evidence>
<accession>A0A5C3KQE6</accession>
<feature type="domain" description="UBA" evidence="7">
    <location>
        <begin position="318"/>
        <end position="359"/>
    </location>
</feature>
<gene>
    <name evidence="9" type="ORF">FA15DRAFT_595900</name>
</gene>
<comment type="function">
    <text evidence="5">Multiubiquitin chain receptor involved in modulation of proteasomal degradation. Involved in nucleotide excision repair.</text>
</comment>
<dbReference type="GO" id="GO:0005829">
    <property type="term" value="C:cytosol"/>
    <property type="evidence" value="ECO:0007669"/>
    <property type="project" value="TreeGrafter"/>
</dbReference>
<dbReference type="CDD" id="cd01805">
    <property type="entry name" value="Ubl_Rad23"/>
    <property type="match status" value="1"/>
</dbReference>
<dbReference type="InterPro" id="IPR036353">
    <property type="entry name" value="XPC-bd_sf"/>
</dbReference>
<dbReference type="InterPro" id="IPR004806">
    <property type="entry name" value="Rad23"/>
</dbReference>